<name>A0A8B6EGC4_MYTGA</name>
<gene>
    <name evidence="3" type="ORF">MGAL_10B036252</name>
</gene>
<evidence type="ECO:0000313" key="3">
    <source>
        <dbReference type="EMBL" id="VDI33553.1"/>
    </source>
</evidence>
<keyword evidence="1" id="KW-0812">Transmembrane</keyword>
<comment type="caution">
    <text evidence="3">The sequence shown here is derived from an EMBL/GenBank/DDBJ whole genome shotgun (WGS) entry which is preliminary data.</text>
</comment>
<evidence type="ECO:0000256" key="2">
    <source>
        <dbReference type="SAM" id="SignalP"/>
    </source>
</evidence>
<proteinExistence type="predicted"/>
<keyword evidence="4" id="KW-1185">Reference proteome</keyword>
<evidence type="ECO:0000256" key="1">
    <source>
        <dbReference type="SAM" id="Phobius"/>
    </source>
</evidence>
<organism evidence="3 4">
    <name type="scientific">Mytilus galloprovincialis</name>
    <name type="common">Mediterranean mussel</name>
    <dbReference type="NCBI Taxonomy" id="29158"/>
    <lineage>
        <taxon>Eukaryota</taxon>
        <taxon>Metazoa</taxon>
        <taxon>Spiralia</taxon>
        <taxon>Lophotrochozoa</taxon>
        <taxon>Mollusca</taxon>
        <taxon>Bivalvia</taxon>
        <taxon>Autobranchia</taxon>
        <taxon>Pteriomorphia</taxon>
        <taxon>Mytilida</taxon>
        <taxon>Mytiloidea</taxon>
        <taxon>Mytilidae</taxon>
        <taxon>Mytilinae</taxon>
        <taxon>Mytilus</taxon>
    </lineage>
</organism>
<keyword evidence="1" id="KW-0472">Membrane</keyword>
<sequence length="151" mass="15905">MYILSAIGFSICLVSINIIMQGAEAGTCSECKKTYEDQGKTCSAADVYVACAEKDCTSLFQIFKVAPAKAAQLACGAEAGTCSECKKTYEDKGKTCSAADVYVACVEKDCTSWTDIFKVASAKTAHLTCGAGSILVNLTVIVLGLTLYTLF</sequence>
<keyword evidence="1" id="KW-1133">Transmembrane helix</keyword>
<protein>
    <recommendedName>
        <fullName evidence="5">Transmembrane protein</fullName>
    </recommendedName>
</protein>
<evidence type="ECO:0008006" key="5">
    <source>
        <dbReference type="Google" id="ProtNLM"/>
    </source>
</evidence>
<dbReference type="AlphaFoldDB" id="A0A8B6EGC4"/>
<evidence type="ECO:0000313" key="4">
    <source>
        <dbReference type="Proteomes" id="UP000596742"/>
    </source>
</evidence>
<feature type="signal peptide" evidence="2">
    <location>
        <begin position="1"/>
        <end position="25"/>
    </location>
</feature>
<feature type="chain" id="PRO_5032802359" description="Transmembrane protein" evidence="2">
    <location>
        <begin position="26"/>
        <end position="151"/>
    </location>
</feature>
<accession>A0A8B6EGC4</accession>
<feature type="transmembrane region" description="Helical" evidence="1">
    <location>
        <begin position="130"/>
        <end position="150"/>
    </location>
</feature>
<dbReference type="Proteomes" id="UP000596742">
    <property type="component" value="Unassembled WGS sequence"/>
</dbReference>
<dbReference type="OrthoDB" id="10482738at2759"/>
<dbReference type="EMBL" id="UYJE01005056">
    <property type="protein sequence ID" value="VDI33553.1"/>
    <property type="molecule type" value="Genomic_DNA"/>
</dbReference>
<keyword evidence="2" id="KW-0732">Signal</keyword>
<reference evidence="3" key="1">
    <citation type="submission" date="2018-11" db="EMBL/GenBank/DDBJ databases">
        <authorList>
            <person name="Alioto T."/>
            <person name="Alioto T."/>
        </authorList>
    </citation>
    <scope>NUCLEOTIDE SEQUENCE</scope>
</reference>